<dbReference type="EMBL" id="KQ991577">
    <property type="protein sequence ID" value="KZV51678.1"/>
    <property type="molecule type" value="Genomic_DNA"/>
</dbReference>
<dbReference type="OrthoDB" id="992209at2759"/>
<evidence type="ECO:0000313" key="2">
    <source>
        <dbReference type="Proteomes" id="UP000250235"/>
    </source>
</evidence>
<dbReference type="AlphaFoldDB" id="A0A2Z7CY78"/>
<reference evidence="1 2" key="1">
    <citation type="journal article" date="2015" name="Proc. Natl. Acad. Sci. U.S.A.">
        <title>The resurrection genome of Boea hygrometrica: A blueprint for survival of dehydration.</title>
        <authorList>
            <person name="Xiao L."/>
            <person name="Yang G."/>
            <person name="Zhang L."/>
            <person name="Yang X."/>
            <person name="Zhao S."/>
            <person name="Ji Z."/>
            <person name="Zhou Q."/>
            <person name="Hu M."/>
            <person name="Wang Y."/>
            <person name="Chen M."/>
            <person name="Xu Y."/>
            <person name="Jin H."/>
            <person name="Xiao X."/>
            <person name="Hu G."/>
            <person name="Bao F."/>
            <person name="Hu Y."/>
            <person name="Wan P."/>
            <person name="Li L."/>
            <person name="Deng X."/>
            <person name="Kuang T."/>
            <person name="Xiang C."/>
            <person name="Zhu J.K."/>
            <person name="Oliver M.J."/>
            <person name="He Y."/>
        </authorList>
    </citation>
    <scope>NUCLEOTIDE SEQUENCE [LARGE SCALE GENOMIC DNA]</scope>
    <source>
        <strain evidence="2">cv. XS01</strain>
    </source>
</reference>
<organism evidence="1 2">
    <name type="scientific">Dorcoceras hygrometricum</name>
    <dbReference type="NCBI Taxonomy" id="472368"/>
    <lineage>
        <taxon>Eukaryota</taxon>
        <taxon>Viridiplantae</taxon>
        <taxon>Streptophyta</taxon>
        <taxon>Embryophyta</taxon>
        <taxon>Tracheophyta</taxon>
        <taxon>Spermatophyta</taxon>
        <taxon>Magnoliopsida</taxon>
        <taxon>eudicotyledons</taxon>
        <taxon>Gunneridae</taxon>
        <taxon>Pentapetalae</taxon>
        <taxon>asterids</taxon>
        <taxon>lamiids</taxon>
        <taxon>Lamiales</taxon>
        <taxon>Gesneriaceae</taxon>
        <taxon>Didymocarpoideae</taxon>
        <taxon>Trichosporeae</taxon>
        <taxon>Loxocarpinae</taxon>
        <taxon>Dorcoceras</taxon>
    </lineage>
</organism>
<evidence type="ECO:0000313" key="1">
    <source>
        <dbReference type="EMBL" id="KZV51678.1"/>
    </source>
</evidence>
<dbReference type="Proteomes" id="UP000250235">
    <property type="component" value="Unassembled WGS sequence"/>
</dbReference>
<accession>A0A2Z7CY78</accession>
<sequence>MVRVQEIIEGVIMSEVTEQSKGRRDKSRDVVSSFQSCIIKLEVVVGVLGSILPSVSVYGSYLVNNQHLEGPTRSQIRSWIQLDAEIRLLSLSRFQLDAETGLLLCMTSSALNQRSARA</sequence>
<keyword evidence="2" id="KW-1185">Reference proteome</keyword>
<name>A0A2Z7CY78_9LAMI</name>
<gene>
    <name evidence="1" type="ORF">F511_25355</name>
</gene>
<protein>
    <submittedName>
        <fullName evidence="1">Uncharacterized protein</fullName>
    </submittedName>
</protein>
<proteinExistence type="predicted"/>